<comment type="function">
    <text evidence="1 6">Required for the transposition of the insertion element.</text>
</comment>
<organism evidence="7 8">
    <name type="scientific">Klebsiella michiganensis</name>
    <dbReference type="NCBI Taxonomy" id="1134687"/>
    <lineage>
        <taxon>Bacteria</taxon>
        <taxon>Pseudomonadati</taxon>
        <taxon>Pseudomonadota</taxon>
        <taxon>Gammaproteobacteria</taxon>
        <taxon>Enterobacterales</taxon>
        <taxon>Enterobacteriaceae</taxon>
        <taxon>Klebsiella/Raoultella group</taxon>
        <taxon>Klebsiella</taxon>
    </lineage>
</organism>
<evidence type="ECO:0000256" key="3">
    <source>
        <dbReference type="ARBA" id="ARBA00022578"/>
    </source>
</evidence>
<keyword evidence="3 6" id="KW-0815">Transposition</keyword>
<dbReference type="PROSITE" id="PS01007">
    <property type="entry name" value="TRANSPOSASE_MUTATOR"/>
    <property type="match status" value="1"/>
</dbReference>
<gene>
    <name evidence="7" type="ORF">GW952_31675</name>
</gene>
<comment type="similarity">
    <text evidence="2 6">Belongs to the transposase mutator family.</text>
</comment>
<protein>
    <recommendedName>
        <fullName evidence="6">Mutator family transposase</fullName>
    </recommendedName>
</protein>
<evidence type="ECO:0000313" key="8">
    <source>
        <dbReference type="Proteomes" id="UP000464389"/>
    </source>
</evidence>
<evidence type="ECO:0000313" key="7">
    <source>
        <dbReference type="EMBL" id="QHS50278.1"/>
    </source>
</evidence>
<evidence type="ECO:0000256" key="5">
    <source>
        <dbReference type="ARBA" id="ARBA00023172"/>
    </source>
</evidence>
<keyword evidence="6" id="KW-0814">Transposable element</keyword>
<dbReference type="InterPro" id="IPR001207">
    <property type="entry name" value="Transposase_mutator"/>
</dbReference>
<evidence type="ECO:0000256" key="1">
    <source>
        <dbReference type="ARBA" id="ARBA00002190"/>
    </source>
</evidence>
<proteinExistence type="inferred from homology"/>
<name>A0A6P1V7J0_9ENTR</name>
<dbReference type="GO" id="GO:0006313">
    <property type="term" value="P:DNA transposition"/>
    <property type="evidence" value="ECO:0007669"/>
    <property type="project" value="UniProtKB-UniRule"/>
</dbReference>
<keyword evidence="4 6" id="KW-0238">DNA-binding</keyword>
<dbReference type="AlphaFoldDB" id="A0A6P1V7J0"/>
<dbReference type="EMBL" id="CP048111">
    <property type="protein sequence ID" value="QHS50278.1"/>
    <property type="molecule type" value="Genomic_DNA"/>
</dbReference>
<reference evidence="7 8" key="1">
    <citation type="submission" date="2020-01" db="EMBL/GenBank/DDBJ databases">
        <title>Bactrocera dorsalis gut bacteria genome.</title>
        <authorList>
            <person name="Zhang H."/>
            <person name="Cai Z."/>
        </authorList>
    </citation>
    <scope>NUCLEOTIDE SEQUENCE [LARGE SCALE GENOMIC DNA]</scope>
    <source>
        <strain evidence="7 8">BD177</strain>
        <plasmid evidence="7 8">unnamed3</plasmid>
    </source>
</reference>
<evidence type="ECO:0000256" key="4">
    <source>
        <dbReference type="ARBA" id="ARBA00023125"/>
    </source>
</evidence>
<evidence type="ECO:0000256" key="6">
    <source>
        <dbReference type="RuleBase" id="RU365089"/>
    </source>
</evidence>
<geneLocation type="plasmid" evidence="7">
    <name>unnamed3</name>
</geneLocation>
<dbReference type="PANTHER" id="PTHR33217">
    <property type="entry name" value="TRANSPOSASE FOR INSERTION SEQUENCE ELEMENT IS1081"/>
    <property type="match status" value="1"/>
</dbReference>
<sequence>MQCATTILIACVDGLKGFPDAINTVYPEARIQLCIVHMVRNVYPALQP</sequence>
<evidence type="ECO:0000256" key="2">
    <source>
        <dbReference type="ARBA" id="ARBA00010961"/>
    </source>
</evidence>
<dbReference type="Pfam" id="PF00872">
    <property type="entry name" value="Transposase_mut"/>
    <property type="match status" value="1"/>
</dbReference>
<dbReference type="GO" id="GO:0003677">
    <property type="term" value="F:DNA binding"/>
    <property type="evidence" value="ECO:0007669"/>
    <property type="project" value="UniProtKB-UniRule"/>
</dbReference>
<dbReference type="GO" id="GO:0004803">
    <property type="term" value="F:transposase activity"/>
    <property type="evidence" value="ECO:0007669"/>
    <property type="project" value="UniProtKB-UniRule"/>
</dbReference>
<keyword evidence="5 6" id="KW-0233">DNA recombination</keyword>
<accession>A0A6P1V7J0</accession>
<keyword evidence="7" id="KW-0614">Plasmid</keyword>
<dbReference type="PANTHER" id="PTHR33217:SF5">
    <property type="entry name" value="MUTATOR FAMILY TRANSPOSASE"/>
    <property type="match status" value="1"/>
</dbReference>
<dbReference type="Proteomes" id="UP000464389">
    <property type="component" value="Plasmid unnamed3"/>
</dbReference>